<evidence type="ECO:0000259" key="1">
    <source>
        <dbReference type="Pfam" id="PF12680"/>
    </source>
</evidence>
<name>E2ZJE0_9FIRM</name>
<dbReference type="EMBL" id="AECU01000144">
    <property type="protein sequence ID" value="EFQ06699.1"/>
    <property type="molecule type" value="Genomic_DNA"/>
</dbReference>
<dbReference type="STRING" id="748224.HMPREF9436_01787"/>
<dbReference type="BioCyc" id="FCF748224-HMP:GTSS-1844-MONOMER"/>
<dbReference type="InterPro" id="IPR037401">
    <property type="entry name" value="SnoaL-like"/>
</dbReference>
<gene>
    <name evidence="2" type="ORF">HMPREF9436_01787</name>
</gene>
<dbReference type="InterPro" id="IPR032710">
    <property type="entry name" value="NTF2-like_dom_sf"/>
</dbReference>
<dbReference type="Proteomes" id="UP000006028">
    <property type="component" value="Unassembled WGS sequence"/>
</dbReference>
<protein>
    <recommendedName>
        <fullName evidence="1">SnoaL-like domain-containing protein</fullName>
    </recommendedName>
</protein>
<dbReference type="Pfam" id="PF12680">
    <property type="entry name" value="SnoaL_2"/>
    <property type="match status" value="1"/>
</dbReference>
<reference evidence="2 3" key="1">
    <citation type="submission" date="2010-08" db="EMBL/GenBank/DDBJ databases">
        <authorList>
            <person name="Weinstock G."/>
            <person name="Sodergren E."/>
            <person name="Clifton S."/>
            <person name="Fulton L."/>
            <person name="Fulton B."/>
            <person name="Courtney L."/>
            <person name="Fronick C."/>
            <person name="Harrison M."/>
            <person name="Strong C."/>
            <person name="Farmer C."/>
            <person name="Delahaunty K."/>
            <person name="Markovic C."/>
            <person name="Hall O."/>
            <person name="Minx P."/>
            <person name="Tomlinson C."/>
            <person name="Mitreva M."/>
            <person name="Hou S."/>
            <person name="Chen J."/>
            <person name="Wollam A."/>
            <person name="Pepin K.H."/>
            <person name="Johnson M."/>
            <person name="Bhonagiri V."/>
            <person name="Zhang X."/>
            <person name="Suruliraj S."/>
            <person name="Warren W."/>
            <person name="Chinwalla A."/>
            <person name="Mardis E.R."/>
            <person name="Wilson R.K."/>
        </authorList>
    </citation>
    <scope>NUCLEOTIDE SEQUENCE [LARGE SCALE GENOMIC DNA]</scope>
    <source>
        <strain evidence="2 3">KLE1255</strain>
    </source>
</reference>
<dbReference type="HOGENOM" id="CLU_123773_0_0_9"/>
<feature type="domain" description="SnoaL-like" evidence="1">
    <location>
        <begin position="40"/>
        <end position="139"/>
    </location>
</feature>
<proteinExistence type="predicted"/>
<dbReference type="SUPFAM" id="SSF54427">
    <property type="entry name" value="NTF2-like"/>
    <property type="match status" value="1"/>
</dbReference>
<evidence type="ECO:0000313" key="2">
    <source>
        <dbReference type="EMBL" id="EFQ06699.1"/>
    </source>
</evidence>
<dbReference type="eggNOG" id="COG3631">
    <property type="taxonomic scope" value="Bacteria"/>
</dbReference>
<dbReference type="Gene3D" id="3.10.450.50">
    <property type="match status" value="1"/>
</dbReference>
<comment type="caution">
    <text evidence="2">The sequence shown here is derived from an EMBL/GenBank/DDBJ whole genome shotgun (WGS) entry which is preliminary data.</text>
</comment>
<evidence type="ECO:0000313" key="3">
    <source>
        <dbReference type="Proteomes" id="UP000006028"/>
    </source>
</evidence>
<organism evidence="2 3">
    <name type="scientific">Faecalibacterium cf. prausnitzii KLE1255</name>
    <dbReference type="NCBI Taxonomy" id="748224"/>
    <lineage>
        <taxon>Bacteria</taxon>
        <taxon>Bacillati</taxon>
        <taxon>Bacillota</taxon>
        <taxon>Clostridia</taxon>
        <taxon>Eubacteriales</taxon>
        <taxon>Oscillospiraceae</taxon>
        <taxon>Faecalibacterium</taxon>
    </lineage>
</organism>
<accession>E2ZJE0</accession>
<dbReference type="AlphaFoldDB" id="E2ZJE0"/>
<sequence>MAKFHYIGVFFHGGVWYTRLSPVNRKLWRYFMNEREKIIRLWFDMWIKKADLGIDNIFTDDVVYTESWSPKYENRKTVKHWFDEWNTRGSVLVWEIKQFFHQGNQTIVEWYFKSKMNNGNVEEFDGISLIVWTQDNKIKSLKEFGCNLHNYNPYRDSDIPVFREEKANWF</sequence>